<organism evidence="1 2">
    <name type="scientific">Bemisia tabaci</name>
    <name type="common">Sweetpotato whitefly</name>
    <name type="synonym">Aleurodes tabaci</name>
    <dbReference type="NCBI Taxonomy" id="7038"/>
    <lineage>
        <taxon>Eukaryota</taxon>
        <taxon>Metazoa</taxon>
        <taxon>Ecdysozoa</taxon>
        <taxon>Arthropoda</taxon>
        <taxon>Hexapoda</taxon>
        <taxon>Insecta</taxon>
        <taxon>Pterygota</taxon>
        <taxon>Neoptera</taxon>
        <taxon>Paraneoptera</taxon>
        <taxon>Hemiptera</taxon>
        <taxon>Sternorrhyncha</taxon>
        <taxon>Aleyrodoidea</taxon>
        <taxon>Aleyrodidae</taxon>
        <taxon>Aleyrodinae</taxon>
        <taxon>Bemisia</taxon>
    </lineage>
</organism>
<evidence type="ECO:0000313" key="1">
    <source>
        <dbReference type="EMBL" id="CAH0385444.1"/>
    </source>
</evidence>
<evidence type="ECO:0000313" key="2">
    <source>
        <dbReference type="Proteomes" id="UP001152759"/>
    </source>
</evidence>
<accession>A0A9P0A6V0</accession>
<reference evidence="1" key="1">
    <citation type="submission" date="2021-12" db="EMBL/GenBank/DDBJ databases">
        <authorList>
            <person name="King R."/>
        </authorList>
    </citation>
    <scope>NUCLEOTIDE SEQUENCE</scope>
</reference>
<protein>
    <submittedName>
        <fullName evidence="1">Uncharacterized protein</fullName>
    </submittedName>
</protein>
<keyword evidence="2" id="KW-1185">Reference proteome</keyword>
<name>A0A9P0A6V0_BEMTA</name>
<sequence>MKSMAHREWGVKTKHPKTIYKGVIVSGITHGAVIWHAETKFVKGKAKLRSAQRKALLTTMKAYNTVSTDALIATAGVLPIEKEIEIAGKMAEKRIALRNSEEVLAEEHNAHSKSNSWTLPGKSGNKNGSSAMDILELFASSHGRNLTYMIRDELPDSKGIFKPNGKFLDVTQGIENVPPGRVICIIGGTNNTHTEPQTEPINVKKTLQDFDLDKVKRVAQRNPVILVVVLKRAD</sequence>
<gene>
    <name evidence="1" type="ORF">BEMITA_LOCUS4668</name>
</gene>
<dbReference type="AlphaFoldDB" id="A0A9P0A6V0"/>
<proteinExistence type="predicted"/>
<dbReference type="Proteomes" id="UP001152759">
    <property type="component" value="Chromosome 2"/>
</dbReference>
<dbReference type="EMBL" id="OU963863">
    <property type="protein sequence ID" value="CAH0385444.1"/>
    <property type="molecule type" value="Genomic_DNA"/>
</dbReference>